<proteinExistence type="predicted"/>
<keyword evidence="2" id="KW-1185">Reference proteome</keyword>
<accession>A0AA40BWD0</accession>
<protein>
    <submittedName>
        <fullName evidence="1">Uncharacterized protein</fullName>
    </submittedName>
</protein>
<dbReference type="Proteomes" id="UP001175000">
    <property type="component" value="Unassembled WGS sequence"/>
</dbReference>
<reference evidence="1" key="1">
    <citation type="submission" date="2023-06" db="EMBL/GenBank/DDBJ databases">
        <title>Genome-scale phylogeny and comparative genomics of the fungal order Sordariales.</title>
        <authorList>
            <consortium name="Lawrence Berkeley National Laboratory"/>
            <person name="Hensen N."/>
            <person name="Bonometti L."/>
            <person name="Westerberg I."/>
            <person name="Brannstrom I.O."/>
            <person name="Guillou S."/>
            <person name="Cros-Aarteil S."/>
            <person name="Calhoun S."/>
            <person name="Haridas S."/>
            <person name="Kuo A."/>
            <person name="Mondo S."/>
            <person name="Pangilinan J."/>
            <person name="Riley R."/>
            <person name="Labutti K."/>
            <person name="Andreopoulos B."/>
            <person name="Lipzen A."/>
            <person name="Chen C."/>
            <person name="Yanf M."/>
            <person name="Daum C."/>
            <person name="Ng V."/>
            <person name="Clum A."/>
            <person name="Steindorff A."/>
            <person name="Ohm R."/>
            <person name="Martin F."/>
            <person name="Silar P."/>
            <person name="Natvig D."/>
            <person name="Lalanne C."/>
            <person name="Gautier V."/>
            <person name="Ament-Velasquez S.L."/>
            <person name="Kruys A."/>
            <person name="Hutchinson M.I."/>
            <person name="Powell A.J."/>
            <person name="Barry K."/>
            <person name="Miller A.N."/>
            <person name="Grigoriev I.V."/>
            <person name="Debuchy R."/>
            <person name="Gladieux P."/>
            <person name="Thoren M.H."/>
            <person name="Johannesson H."/>
        </authorList>
    </citation>
    <scope>NUCLEOTIDE SEQUENCE</scope>
    <source>
        <strain evidence="1">CBS 606.72</strain>
    </source>
</reference>
<gene>
    <name evidence="1" type="ORF">B0T14DRAFT_604538</name>
</gene>
<dbReference type="AlphaFoldDB" id="A0AA40BWD0"/>
<name>A0AA40BWD0_9PEZI</name>
<dbReference type="EMBL" id="JAULSU010000005">
    <property type="protein sequence ID" value="KAK0616176.1"/>
    <property type="molecule type" value="Genomic_DNA"/>
</dbReference>
<sequence length="251" mass="28990">MSTNRNSESEPIFTWETPIRLTIAEQWYLFTRPESETIRDYLVYAIDDVIAGRRDSLKSSDVLRWYDNQRKRKIEYLITRLPALYAEAEQFTLFFGVKVKIILGLTTTTTATTTTTTAMNPHADIPPHPIDQERELYERLLDANLHVDDLINDFSHRHGYDAGQLRAWERSLSQDELSAVKENLRKLKFDISQLGDNVHAFQRSMARLRDGTAGLERDLSSIRTNLSNAEWERQDRALSKATRAVEGFKAP</sequence>
<evidence type="ECO:0000313" key="2">
    <source>
        <dbReference type="Proteomes" id="UP001175000"/>
    </source>
</evidence>
<organism evidence="1 2">
    <name type="scientific">Immersiella caudata</name>
    <dbReference type="NCBI Taxonomy" id="314043"/>
    <lineage>
        <taxon>Eukaryota</taxon>
        <taxon>Fungi</taxon>
        <taxon>Dikarya</taxon>
        <taxon>Ascomycota</taxon>
        <taxon>Pezizomycotina</taxon>
        <taxon>Sordariomycetes</taxon>
        <taxon>Sordariomycetidae</taxon>
        <taxon>Sordariales</taxon>
        <taxon>Lasiosphaeriaceae</taxon>
        <taxon>Immersiella</taxon>
    </lineage>
</organism>
<evidence type="ECO:0000313" key="1">
    <source>
        <dbReference type="EMBL" id="KAK0616176.1"/>
    </source>
</evidence>
<comment type="caution">
    <text evidence="1">The sequence shown here is derived from an EMBL/GenBank/DDBJ whole genome shotgun (WGS) entry which is preliminary data.</text>
</comment>